<gene>
    <name evidence="2" type="ordered locus">Mpal_1398</name>
</gene>
<sequence length="451" mass="51224">MDTTEMYQERFKRIIELLEQHASTGLTITAVAQNLAIPRNSASKYLALLASKGDVSVEQFGQKKFYRPMPRVPLLDIFDRLPYAIVILDADLQVRMVNMSFVTELGILPGRNIIGIPLFDLDLPIFAEPVVQRNIERIKQSQTYIADMQLITEKTDKIYNLGFSPVVMQIDKPGIMVSFHDITARRKAETALKDSERKIETLFETVPSGIIMFTADGVIVNANPAALQIFALQNFEELSTVNAFDLTCAPGRLQSLIQKGRVDETELACDFDRMKREQGILSTKSGVACFNVVFTPIRPDNGGQPTEFAILFKDITRDRQERKELTSRETRYHSFFENSFNGVIIYEPFDGGSDYTFKDLNRAAEKILRVPKADLVGRNATEVFPDLDVPVIREAVARVMTTENPEFLPPLHYWRGQGAWILHYLFKLPSDELVSLMVDVSEELREDRDDI</sequence>
<feature type="domain" description="PAS" evidence="1">
    <location>
        <begin position="195"/>
        <end position="236"/>
    </location>
</feature>
<dbReference type="SUPFAM" id="SSF55785">
    <property type="entry name" value="PYP-like sensor domain (PAS domain)"/>
    <property type="match status" value="3"/>
</dbReference>
<dbReference type="RefSeq" id="WP_012618047.1">
    <property type="nucleotide sequence ID" value="NC_011832.1"/>
</dbReference>
<dbReference type="KEGG" id="mpl:Mpal_1398"/>
<dbReference type="SUPFAM" id="SSF46785">
    <property type="entry name" value="Winged helix' DNA-binding domain"/>
    <property type="match status" value="1"/>
</dbReference>
<keyword evidence="3" id="KW-1185">Reference proteome</keyword>
<dbReference type="HOGENOM" id="CLU_021681_0_0_2"/>
<dbReference type="Pfam" id="PF13188">
    <property type="entry name" value="PAS_8"/>
    <property type="match status" value="1"/>
</dbReference>
<dbReference type="EMBL" id="CP001338">
    <property type="protein sequence ID" value="ACL16728.1"/>
    <property type="molecule type" value="Genomic_DNA"/>
</dbReference>
<dbReference type="SMART" id="SM00091">
    <property type="entry name" value="PAS"/>
    <property type="match status" value="3"/>
</dbReference>
<organism evidence="2 3">
    <name type="scientific">Methanosphaerula palustris (strain ATCC BAA-1556 / DSM 19958 / E1-9c)</name>
    <dbReference type="NCBI Taxonomy" id="521011"/>
    <lineage>
        <taxon>Archaea</taxon>
        <taxon>Methanobacteriati</taxon>
        <taxon>Methanobacteriota</taxon>
        <taxon>Stenosarchaea group</taxon>
        <taxon>Methanomicrobia</taxon>
        <taxon>Methanomicrobiales</taxon>
        <taxon>Methanoregulaceae</taxon>
        <taxon>Methanosphaerula</taxon>
    </lineage>
</organism>
<accession>B8GHY8</accession>
<dbReference type="InterPro" id="IPR052155">
    <property type="entry name" value="Biofilm_reg_signaling"/>
</dbReference>
<dbReference type="CDD" id="cd00130">
    <property type="entry name" value="PAS"/>
    <property type="match status" value="2"/>
</dbReference>
<dbReference type="NCBIfam" id="TIGR00229">
    <property type="entry name" value="sensory_box"/>
    <property type="match status" value="1"/>
</dbReference>
<dbReference type="AlphaFoldDB" id="B8GHY8"/>
<dbReference type="Gene3D" id="1.10.10.10">
    <property type="entry name" value="Winged helix-like DNA-binding domain superfamily/Winged helix DNA-binding domain"/>
    <property type="match status" value="1"/>
</dbReference>
<dbReference type="PANTHER" id="PTHR44757">
    <property type="entry name" value="DIGUANYLATE CYCLASE DGCP"/>
    <property type="match status" value="1"/>
</dbReference>
<dbReference type="InterPro" id="IPR035965">
    <property type="entry name" value="PAS-like_dom_sf"/>
</dbReference>
<dbReference type="Pfam" id="PF08448">
    <property type="entry name" value="PAS_4"/>
    <property type="match status" value="2"/>
</dbReference>
<reference evidence="2 3" key="1">
    <citation type="journal article" date="2015" name="Genome Announc.">
        <title>Complete Genome Sequence of Methanosphaerula palustris E1-9CT, a Hydrogenotrophic Methanogen Isolated from a Minerotrophic Fen Peatland.</title>
        <authorList>
            <person name="Cadillo-Quiroz H."/>
            <person name="Browne P."/>
            <person name="Kyrpides N."/>
            <person name="Woyke T."/>
            <person name="Goodwin L."/>
            <person name="Detter C."/>
            <person name="Yavitt J.B."/>
            <person name="Zinder S.H."/>
        </authorList>
    </citation>
    <scope>NUCLEOTIDE SEQUENCE [LARGE SCALE GENOMIC DNA]</scope>
    <source>
        <strain evidence="3">ATCC BAA-1556 / DSM 19958 / E1-9c</strain>
    </source>
</reference>
<dbReference type="Proteomes" id="UP000002457">
    <property type="component" value="Chromosome"/>
</dbReference>
<dbReference type="Gene3D" id="3.30.450.20">
    <property type="entry name" value="PAS domain"/>
    <property type="match status" value="3"/>
</dbReference>
<dbReference type="STRING" id="521011.Mpal_1398"/>
<evidence type="ECO:0000313" key="2">
    <source>
        <dbReference type="EMBL" id="ACL16728.1"/>
    </source>
</evidence>
<dbReference type="eggNOG" id="arCOG06918">
    <property type="taxonomic scope" value="Archaea"/>
</dbReference>
<evidence type="ECO:0000259" key="1">
    <source>
        <dbReference type="PROSITE" id="PS50112"/>
    </source>
</evidence>
<name>B8GHY8_METPE</name>
<proteinExistence type="predicted"/>
<dbReference type="InterPro" id="IPR000014">
    <property type="entry name" value="PAS"/>
</dbReference>
<dbReference type="OrthoDB" id="116663at2157"/>
<dbReference type="GeneID" id="7270003"/>
<evidence type="ECO:0000313" key="3">
    <source>
        <dbReference type="Proteomes" id="UP000002457"/>
    </source>
</evidence>
<protein>
    <submittedName>
        <fullName evidence="2">Putative PAS/PAC sensor protein</fullName>
    </submittedName>
</protein>
<dbReference type="PROSITE" id="PS50112">
    <property type="entry name" value="PAS"/>
    <property type="match status" value="1"/>
</dbReference>
<dbReference type="PANTHER" id="PTHR44757:SF2">
    <property type="entry name" value="BIOFILM ARCHITECTURE MAINTENANCE PROTEIN MBAA"/>
    <property type="match status" value="1"/>
</dbReference>
<dbReference type="InterPro" id="IPR013656">
    <property type="entry name" value="PAS_4"/>
</dbReference>
<dbReference type="InterPro" id="IPR036390">
    <property type="entry name" value="WH_DNA-bd_sf"/>
</dbReference>
<dbReference type="InterPro" id="IPR036388">
    <property type="entry name" value="WH-like_DNA-bd_sf"/>
</dbReference>